<sequence>MLRTTLATGCSPKNPAVSYYNALAQTFYPPNGECSDFYVPISLDYEQPEFTATKWSNSFELQDFLSSLTARPGSNNLTALTGTKRTKGEFEIAASFCTPRVKKDGKEKIVIVATHGIGPGRAHWNPSFRPNDFNFVQFALDKGYSVFFYDRLGCGASTKIDGFDTTLDTAKVVLQSLAKNIKKGKYTGKIKAKKVVVMGFSFGSYTTHKAIAETPEIADAVILTGIGLNETGINLNGLVRSFVPRIANVENPALYGDRNNGYLTWPSVFDLIMNYFKAPSFAPETAEWAESAKEPFSAGEFLTFASPASISADKWDKPALHITGERDYIVCDGSCPGIFEEPARTLYANAKPLQLTIHPGASHHLNFHTNATGAFGVITDFLSKNGL</sequence>
<evidence type="ECO:0000313" key="2">
    <source>
        <dbReference type="EMBL" id="KAF2266772.1"/>
    </source>
</evidence>
<dbReference type="InterPro" id="IPR000073">
    <property type="entry name" value="AB_hydrolase_1"/>
</dbReference>
<proteinExistence type="predicted"/>
<name>A0A9P4N5A0_9PLEO</name>
<protein>
    <submittedName>
        <fullName evidence="2">Alpha/beta-hydrolase</fullName>
    </submittedName>
</protein>
<accession>A0A9P4N5A0</accession>
<dbReference type="AlphaFoldDB" id="A0A9P4N5A0"/>
<dbReference type="SUPFAM" id="SSF53474">
    <property type="entry name" value="alpha/beta-Hydrolases"/>
    <property type="match status" value="1"/>
</dbReference>
<reference evidence="3" key="1">
    <citation type="journal article" date="2020" name="Stud. Mycol.">
        <title>101 Dothideomycetes genomes: A test case for predicting lifestyles and emergence of pathogens.</title>
        <authorList>
            <person name="Haridas S."/>
            <person name="Albert R."/>
            <person name="Binder M."/>
            <person name="Bloem J."/>
            <person name="LaButti K."/>
            <person name="Salamov A."/>
            <person name="Andreopoulos B."/>
            <person name="Baker S."/>
            <person name="Barry K."/>
            <person name="Bills G."/>
            <person name="Bluhm B."/>
            <person name="Cannon C."/>
            <person name="Castanera R."/>
            <person name="Culley D."/>
            <person name="Daum C."/>
            <person name="Ezra D."/>
            <person name="Gonzalez J."/>
            <person name="Henrissat B."/>
            <person name="Kuo A."/>
            <person name="Liang C."/>
            <person name="Lipzen A."/>
            <person name="Lutzoni F."/>
            <person name="Magnuson J."/>
            <person name="Mondo S."/>
            <person name="Nolan M."/>
            <person name="Ohm R."/>
            <person name="Pangilinan J."/>
            <person name="Park H.-J."/>
            <person name="Ramirez L."/>
            <person name="Alfaro M."/>
            <person name="Sun H."/>
            <person name="Tritt A."/>
            <person name="Yoshinaga Y."/>
            <person name="Zwiers L.-H."/>
            <person name="Turgeon B."/>
            <person name="Goodwin S."/>
            <person name="Spatafora J."/>
            <person name="Crous P."/>
            <person name="Grigoriev I."/>
        </authorList>
    </citation>
    <scope>NUCLEOTIDE SEQUENCE [LARGE SCALE GENOMIC DNA]</scope>
    <source>
        <strain evidence="3">CBS 304.66</strain>
    </source>
</reference>
<comment type="caution">
    <text evidence="2">The sequence shown here is derived from an EMBL/GenBank/DDBJ whole genome shotgun (WGS) entry which is preliminary data.</text>
</comment>
<organism evidence="2 3">
    <name type="scientific">Lojkania enalia</name>
    <dbReference type="NCBI Taxonomy" id="147567"/>
    <lineage>
        <taxon>Eukaryota</taxon>
        <taxon>Fungi</taxon>
        <taxon>Dikarya</taxon>
        <taxon>Ascomycota</taxon>
        <taxon>Pezizomycotina</taxon>
        <taxon>Dothideomycetes</taxon>
        <taxon>Pleosporomycetidae</taxon>
        <taxon>Pleosporales</taxon>
        <taxon>Pleosporales incertae sedis</taxon>
        <taxon>Lojkania</taxon>
    </lineage>
</organism>
<dbReference type="EMBL" id="ML986595">
    <property type="protein sequence ID" value="KAF2266772.1"/>
    <property type="molecule type" value="Genomic_DNA"/>
</dbReference>
<dbReference type="Pfam" id="PF12697">
    <property type="entry name" value="Abhydrolase_6"/>
    <property type="match status" value="1"/>
</dbReference>
<evidence type="ECO:0000259" key="1">
    <source>
        <dbReference type="Pfam" id="PF12697"/>
    </source>
</evidence>
<keyword evidence="3" id="KW-1185">Reference proteome</keyword>
<feature type="domain" description="AB hydrolase-1" evidence="1">
    <location>
        <begin position="111"/>
        <end position="367"/>
    </location>
</feature>
<evidence type="ECO:0000313" key="3">
    <source>
        <dbReference type="Proteomes" id="UP000800093"/>
    </source>
</evidence>
<dbReference type="Gene3D" id="3.40.50.1820">
    <property type="entry name" value="alpha/beta hydrolase"/>
    <property type="match status" value="1"/>
</dbReference>
<gene>
    <name evidence="2" type="ORF">CC78DRAFT_458386</name>
</gene>
<dbReference type="OrthoDB" id="190201at2759"/>
<dbReference type="Proteomes" id="UP000800093">
    <property type="component" value="Unassembled WGS sequence"/>
</dbReference>
<dbReference type="InterPro" id="IPR029058">
    <property type="entry name" value="AB_hydrolase_fold"/>
</dbReference>